<dbReference type="InterPro" id="IPR010730">
    <property type="entry name" value="HET"/>
</dbReference>
<name>A0A7U2ESK6_PHANO</name>
<organism evidence="3 4">
    <name type="scientific">Phaeosphaeria nodorum (strain SN15 / ATCC MYA-4574 / FGSC 10173)</name>
    <name type="common">Glume blotch fungus</name>
    <name type="synonym">Parastagonospora nodorum</name>
    <dbReference type="NCBI Taxonomy" id="321614"/>
    <lineage>
        <taxon>Eukaryota</taxon>
        <taxon>Fungi</taxon>
        <taxon>Dikarya</taxon>
        <taxon>Ascomycota</taxon>
        <taxon>Pezizomycotina</taxon>
        <taxon>Dothideomycetes</taxon>
        <taxon>Pleosporomycetidae</taxon>
        <taxon>Pleosporales</taxon>
        <taxon>Pleosporineae</taxon>
        <taxon>Phaeosphaeriaceae</taxon>
        <taxon>Parastagonospora</taxon>
    </lineage>
</organism>
<dbReference type="InterPro" id="IPR052895">
    <property type="entry name" value="HetReg/Transcr_Mod"/>
</dbReference>
<dbReference type="Pfam" id="PF06985">
    <property type="entry name" value="HET"/>
    <property type="match status" value="1"/>
</dbReference>
<feature type="region of interest" description="Disordered" evidence="1">
    <location>
        <begin position="1"/>
        <end position="37"/>
    </location>
</feature>
<reference evidence="4" key="1">
    <citation type="journal article" date="2021" name="BMC Genomics">
        <title>Chromosome-level genome assembly and manually-curated proteome of model necrotroph Parastagonospora nodorum Sn15 reveals a genome-wide trove of candidate effector homologs, and redundancy of virulence-related functions within an accessory chromosome.</title>
        <authorList>
            <person name="Bertazzoni S."/>
            <person name="Jones D.A.B."/>
            <person name="Phan H.T."/>
            <person name="Tan K.-C."/>
            <person name="Hane J.K."/>
        </authorList>
    </citation>
    <scope>NUCLEOTIDE SEQUENCE [LARGE SCALE GENOMIC DNA]</scope>
    <source>
        <strain evidence="4">SN15 / ATCC MYA-4574 / FGSC 10173)</strain>
    </source>
</reference>
<sequence>MTPPRKRPATDQASHEPFKVARRGSVPSNGHNGHSDTIVGAEYLDRAAVDEIATPALSVVTSSNTALGSLEIPKSRLPWPIPTENAYGGPNASGIRRSKQAMPPGLTQRKRVERTVFRDSEKHIRNPIGSERPVPGKWQTAVQRLKDAYKYNRIESDEVRLLVIKPGPESDEINAVLQVASDHDLGTEEYSYEALSYHWGEGDTKHSIIIQENWSDKVIKALDELVLSKMAQEGSRISRLYVRPNLHSALKRLRHSDSPVVLWVDALCINQQDDSEKSEQVQKMNEIYRKAYNVCIWLGTEDSDFHSSKAMLFIKEVIDLKKLPRLLAEEKFIPQWASLFQLLKWSWFSRRWVIQELALAQEATVHCGHSTVHWDDFRDAIGIFHRYYKSLQPRLQDSRLVGSQISDLEPLGANLLVEMTSELFRRKPDGKHEATMGLEKLVSQLASFSTSDPRDTINCLRNISKELNSKRKKPLPPAPDYKQDLFQVYQSFLEWTIEDSKSMDIICRHWALREKEDEWDKGPTAAPRLVKLPSWILTAEEGSYGAGEAVFRGRKAGDSFVGLPGEGSYCASGRTEPKVKFGDYITQTPLASDTPGKLVSMSTSEMVVSGMSLKAHGFLIGVVGWTSDPIPDGVIPQRGIEKLGWTQEERSLSAPSAPDQLCRTLVAGRGHNGKGVPTYYSRACLFCLLNETPNGHINTKELLEADDIKGQQSIVQDYLERVRAVTWNRVILQGYPDSVLSKSPMSASPVNGELVGLGPPRTLVDDVIAIFLGCSVPVILRPYRREHSLPQVYEFIGEAYIYGKMDGEAMHDWDKECEFVLI</sequence>
<dbReference type="OrthoDB" id="3477286at2759"/>
<keyword evidence="4" id="KW-1185">Reference proteome</keyword>
<protein>
    <recommendedName>
        <fullName evidence="2">Heterokaryon incompatibility domain-containing protein</fullName>
    </recommendedName>
</protein>
<evidence type="ECO:0000313" key="3">
    <source>
        <dbReference type="EMBL" id="QRC92027.1"/>
    </source>
</evidence>
<evidence type="ECO:0000259" key="2">
    <source>
        <dbReference type="Pfam" id="PF06985"/>
    </source>
</evidence>
<gene>
    <name evidence="3" type="ORF">JI435_021960</name>
</gene>
<feature type="region of interest" description="Disordered" evidence="1">
    <location>
        <begin position="88"/>
        <end position="109"/>
    </location>
</feature>
<accession>A0A7U2ESK6</accession>
<evidence type="ECO:0000313" key="4">
    <source>
        <dbReference type="Proteomes" id="UP000663193"/>
    </source>
</evidence>
<dbReference type="Pfam" id="PF26639">
    <property type="entry name" value="Het-6_barrel"/>
    <property type="match status" value="1"/>
</dbReference>
<dbReference type="Proteomes" id="UP000663193">
    <property type="component" value="Chromosome 2"/>
</dbReference>
<dbReference type="AlphaFoldDB" id="A0A7U2ESK6"/>
<dbReference type="PANTHER" id="PTHR24148">
    <property type="entry name" value="ANKYRIN REPEAT DOMAIN-CONTAINING PROTEIN 39 HOMOLOG-RELATED"/>
    <property type="match status" value="1"/>
</dbReference>
<dbReference type="PANTHER" id="PTHR24148:SF64">
    <property type="entry name" value="HETEROKARYON INCOMPATIBILITY DOMAIN-CONTAINING PROTEIN"/>
    <property type="match status" value="1"/>
</dbReference>
<feature type="domain" description="Heterokaryon incompatibility" evidence="2">
    <location>
        <begin position="192"/>
        <end position="356"/>
    </location>
</feature>
<dbReference type="VEuPathDB" id="FungiDB:JI435_021960"/>
<dbReference type="EMBL" id="CP069024">
    <property type="protein sequence ID" value="QRC92027.1"/>
    <property type="molecule type" value="Genomic_DNA"/>
</dbReference>
<proteinExistence type="predicted"/>
<evidence type="ECO:0000256" key="1">
    <source>
        <dbReference type="SAM" id="MobiDB-lite"/>
    </source>
</evidence>